<keyword evidence="6" id="KW-0067">ATP-binding</keyword>
<dbReference type="SUPFAM" id="SSF54919">
    <property type="entry name" value="Nucleoside diphosphate kinase, NDK"/>
    <property type="match status" value="1"/>
</dbReference>
<dbReference type="AlphaFoldDB" id="A0AAW0DY02"/>
<feature type="compositionally biased region" description="Polar residues" evidence="8">
    <location>
        <begin position="395"/>
        <end position="437"/>
    </location>
</feature>
<evidence type="ECO:0000313" key="10">
    <source>
        <dbReference type="EMBL" id="KAK7056852.1"/>
    </source>
</evidence>
<gene>
    <name evidence="10" type="ORF">VNI00_002569</name>
</gene>
<evidence type="ECO:0000256" key="5">
    <source>
        <dbReference type="ARBA" id="ARBA00022777"/>
    </source>
</evidence>
<keyword evidence="11" id="KW-1185">Reference proteome</keyword>
<evidence type="ECO:0000256" key="8">
    <source>
        <dbReference type="SAM" id="MobiDB-lite"/>
    </source>
</evidence>
<feature type="domain" description="Nucleoside diphosphate kinase-like" evidence="9">
    <location>
        <begin position="41"/>
        <end position="174"/>
    </location>
</feature>
<feature type="region of interest" description="Disordered" evidence="8">
    <location>
        <begin position="322"/>
        <end position="344"/>
    </location>
</feature>
<sequence length="537" mass="57076">MSASHSPTPQLPADTSDTPYQNGSLSPQQEPPQPSTPSQQRTRTVAIIKNHALAHRLEIEPRIVEANFEIVKERQMEFDVETDPETLYELFGDDAESFGEGPVWVYVLERRRSVEVWNALMGNKDPEVARQEAPNSLRALYGISPKQNALMGSPDVETAEIQIASLFASSPPFPTTDLPDDRFNTLQSVSSSILSALRKTTSEDARSPSNITSPSTASGSTKPGANGNSPFRARTLPSTHNKPDIVPRTTRAADLRAGKVVPEKVTPRAPLTKERTAKTFANVPGHKRAETISVASTAAPAIAPRMTKAAALRLGIQPPVAERKRPTVAETGRKSSFEGVPGHKRRESIAVASVAAPTIAPRGNKSASLRLQKDSAPPTSFMFRKPSEPKLPGLSRSNSQASISRPASQASVQPPSRPGTATLTRRASVAPSTSSRPASAMKISDTSNATKVNGHTKSTSSVAANSATSSKAEEKPKPRPRPSSIGAPTIAPRTNKSAALRAAKKEQEAAAAAAAAKKNARMSRGPPPSSMPKSLIV</sequence>
<reference evidence="10 11" key="1">
    <citation type="submission" date="2024-01" db="EMBL/GenBank/DDBJ databases">
        <title>A draft genome for a cacao thread blight-causing isolate of Paramarasmius palmivorus.</title>
        <authorList>
            <person name="Baruah I.K."/>
            <person name="Bukari Y."/>
            <person name="Amoako-Attah I."/>
            <person name="Meinhardt L.W."/>
            <person name="Bailey B.A."/>
            <person name="Cohen S.P."/>
        </authorList>
    </citation>
    <scope>NUCLEOTIDE SEQUENCE [LARGE SCALE GENOMIC DNA]</scope>
    <source>
        <strain evidence="10 11">GH-12</strain>
    </source>
</reference>
<dbReference type="GO" id="GO:0016301">
    <property type="term" value="F:kinase activity"/>
    <property type="evidence" value="ECO:0007669"/>
    <property type="project" value="UniProtKB-KW"/>
</dbReference>
<dbReference type="EMBL" id="JAYKXP010000006">
    <property type="protein sequence ID" value="KAK7056852.1"/>
    <property type="molecule type" value="Genomic_DNA"/>
</dbReference>
<evidence type="ECO:0000256" key="6">
    <source>
        <dbReference type="ARBA" id="ARBA00022840"/>
    </source>
</evidence>
<evidence type="ECO:0000256" key="7">
    <source>
        <dbReference type="PROSITE-ProRule" id="PRU00706"/>
    </source>
</evidence>
<dbReference type="Gene3D" id="3.30.70.141">
    <property type="entry name" value="Nucleoside diphosphate kinase-like domain"/>
    <property type="match status" value="1"/>
</dbReference>
<proteinExistence type="inferred from homology"/>
<accession>A0AAW0DY02</accession>
<comment type="similarity">
    <text evidence="1 7">Belongs to the NDK family.</text>
</comment>
<evidence type="ECO:0000256" key="1">
    <source>
        <dbReference type="ARBA" id="ARBA00008142"/>
    </source>
</evidence>
<name>A0AAW0DY02_9AGAR</name>
<keyword evidence="4" id="KW-0547">Nucleotide-binding</keyword>
<evidence type="ECO:0000313" key="11">
    <source>
        <dbReference type="Proteomes" id="UP001383192"/>
    </source>
</evidence>
<evidence type="ECO:0000259" key="9">
    <source>
        <dbReference type="SMART" id="SM00562"/>
    </source>
</evidence>
<feature type="compositionally biased region" description="Basic and acidic residues" evidence="8">
    <location>
        <begin position="241"/>
        <end position="259"/>
    </location>
</feature>
<dbReference type="SMART" id="SM00562">
    <property type="entry name" value="NDK"/>
    <property type="match status" value="1"/>
</dbReference>
<evidence type="ECO:0000256" key="2">
    <source>
        <dbReference type="ARBA" id="ARBA00017632"/>
    </source>
</evidence>
<feature type="compositionally biased region" description="Low complexity" evidence="8">
    <location>
        <begin position="456"/>
        <end position="470"/>
    </location>
</feature>
<feature type="region of interest" description="Disordered" evidence="8">
    <location>
        <begin position="1"/>
        <end position="42"/>
    </location>
</feature>
<protein>
    <recommendedName>
        <fullName evidence="2">Nucleoside diphosphate kinase</fullName>
    </recommendedName>
</protein>
<dbReference type="InterPro" id="IPR036850">
    <property type="entry name" value="NDK-like_dom_sf"/>
</dbReference>
<feature type="compositionally biased region" description="Polar residues" evidence="8">
    <location>
        <begin position="207"/>
        <end position="229"/>
    </location>
</feature>
<dbReference type="PROSITE" id="PS51374">
    <property type="entry name" value="NDPK_LIKE"/>
    <property type="match status" value="1"/>
</dbReference>
<feature type="compositionally biased region" description="Basic and acidic residues" evidence="8">
    <location>
        <begin position="322"/>
        <end position="336"/>
    </location>
</feature>
<dbReference type="PANTHER" id="PTHR46161:SF3">
    <property type="entry name" value="NUCLEOSIDE DIPHOSPHATE KINASE DDB_G0292928-RELATED"/>
    <property type="match status" value="1"/>
</dbReference>
<keyword evidence="3" id="KW-0808">Transferase</keyword>
<organism evidence="10 11">
    <name type="scientific">Paramarasmius palmivorus</name>
    <dbReference type="NCBI Taxonomy" id="297713"/>
    <lineage>
        <taxon>Eukaryota</taxon>
        <taxon>Fungi</taxon>
        <taxon>Dikarya</taxon>
        <taxon>Basidiomycota</taxon>
        <taxon>Agaricomycotina</taxon>
        <taxon>Agaricomycetes</taxon>
        <taxon>Agaricomycetidae</taxon>
        <taxon>Agaricales</taxon>
        <taxon>Marasmiineae</taxon>
        <taxon>Marasmiaceae</taxon>
        <taxon>Paramarasmius</taxon>
    </lineage>
</organism>
<dbReference type="PANTHER" id="PTHR46161">
    <property type="entry name" value="NUCLEOSIDE DIPHOSPHATE KINASE"/>
    <property type="match status" value="1"/>
</dbReference>
<evidence type="ECO:0000256" key="3">
    <source>
        <dbReference type="ARBA" id="ARBA00022679"/>
    </source>
</evidence>
<feature type="region of interest" description="Disordered" evidence="8">
    <location>
        <begin position="197"/>
        <end position="259"/>
    </location>
</feature>
<feature type="compositionally biased region" description="Polar residues" evidence="8">
    <location>
        <begin position="1"/>
        <end position="25"/>
    </location>
</feature>
<keyword evidence="5" id="KW-0418">Kinase</keyword>
<dbReference type="Pfam" id="PF00334">
    <property type="entry name" value="NDK"/>
    <property type="match status" value="1"/>
</dbReference>
<comment type="caution">
    <text evidence="7">Lacks conserved residue(s) required for the propagation of feature annotation.</text>
</comment>
<dbReference type="Proteomes" id="UP001383192">
    <property type="component" value="Unassembled WGS sequence"/>
</dbReference>
<evidence type="ECO:0000256" key="4">
    <source>
        <dbReference type="ARBA" id="ARBA00022741"/>
    </source>
</evidence>
<feature type="region of interest" description="Disordered" evidence="8">
    <location>
        <begin position="363"/>
        <end position="537"/>
    </location>
</feature>
<feature type="compositionally biased region" description="Polar residues" evidence="8">
    <location>
        <begin position="444"/>
        <end position="455"/>
    </location>
</feature>
<dbReference type="GO" id="GO:0005524">
    <property type="term" value="F:ATP binding"/>
    <property type="evidence" value="ECO:0007669"/>
    <property type="project" value="UniProtKB-KW"/>
</dbReference>
<dbReference type="InterPro" id="IPR034907">
    <property type="entry name" value="NDK-like_dom"/>
</dbReference>
<comment type="caution">
    <text evidence="10">The sequence shown here is derived from an EMBL/GenBank/DDBJ whole genome shotgun (WGS) entry which is preliminary data.</text>
</comment>